<feature type="compositionally biased region" description="Basic residues" evidence="1">
    <location>
        <begin position="460"/>
        <end position="479"/>
    </location>
</feature>
<feature type="compositionally biased region" description="Basic and acidic residues" evidence="1">
    <location>
        <begin position="845"/>
        <end position="855"/>
    </location>
</feature>
<reference evidence="2 3" key="1">
    <citation type="submission" date="2008-03" db="EMBL/GenBank/DDBJ databases">
        <title>Sequencing of the draft genome and assembly of Burkholderia ambifaria MEX-5.</title>
        <authorList>
            <consortium name="US DOE Joint Genome Institute (JGI-PGF)"/>
            <person name="Copeland A."/>
            <person name="Lucas S."/>
            <person name="Lapidus A."/>
            <person name="Glavina del Rio T."/>
            <person name="Dalin E."/>
            <person name="Tice H."/>
            <person name="Bruce D."/>
            <person name="Goodwin L."/>
            <person name="Pitluck S."/>
            <person name="Larimer F."/>
            <person name="Land M.L."/>
            <person name="Hauser L."/>
            <person name="Tiedje J."/>
            <person name="Richardson P."/>
        </authorList>
    </citation>
    <scope>NUCLEOTIDE SEQUENCE [LARGE SCALE GENOMIC DNA]</scope>
    <source>
        <strain evidence="2 3">MEX-5</strain>
    </source>
</reference>
<feature type="compositionally biased region" description="Basic residues" evidence="1">
    <location>
        <begin position="538"/>
        <end position="556"/>
    </location>
</feature>
<feature type="compositionally biased region" description="Basic and acidic residues" evidence="1">
    <location>
        <begin position="234"/>
        <end position="256"/>
    </location>
</feature>
<feature type="compositionally biased region" description="Basic and acidic residues" evidence="1">
    <location>
        <begin position="38"/>
        <end position="50"/>
    </location>
</feature>
<feature type="compositionally biased region" description="Basic and acidic residues" evidence="1">
    <location>
        <begin position="408"/>
        <end position="417"/>
    </location>
</feature>
<dbReference type="EMBL" id="ABLK01000008">
    <property type="protein sequence ID" value="EDT43742.1"/>
    <property type="molecule type" value="Genomic_DNA"/>
</dbReference>
<feature type="compositionally biased region" description="Basic and acidic residues" evidence="1">
    <location>
        <begin position="591"/>
        <end position="612"/>
    </location>
</feature>
<sequence length="919" mass="103320">MAARLEGECRRRARAGRPLHAARRRLEPRAARSAAGPDRTRPDAAADRAHPALLRRNRAAERAARRCIEAAARRSAHAPEIPVRRRARLPDARPAKSHAVGRRSAADQPDDGARYVTHENPVRARRAEHRAASARSHADRRGDAAAARCGQYAGRGRARSVGDARGRSIDRHGARPGRTRRHDRVRRHAGRHPFRAHADGRVSRRPQAGRACVELGAPSGRREHAAHRARRRDRAQPARRDGRDSAAAARVRDGRVRLRQIHAAAGRAVSGDGAAPRQGDRIAGRVPQPHGRRPGRRRRIRRSVADRQDHALEPGELRRRVRRNPQAVREGAARVAARLRRGHVQFQLGRRPLPDLRRLGLRTYRNAVPERRLPALPGLRRQPLPRRDSRSAYRARRPCAEHRRRARPDRQRGDRVLRDRRRGAARAAAHRRRRSRIREARPAGADVVRRRSAAAEAGRLPRRIGGGRRRAPRRQRGGARRAGEAVHVRRADHRAALRRHREADAGVRQAARGRPFADRDRAQSRRDPRGRLADRSRPGRRRWRRPRAVRGHARRREGLRGIAYRRRAAAVRPRDGWRNGAGRRRRAAAGRAERRTRAARDRGRGRRADRQCARAQPEGARRRYPAWQVQRDHRRVGLRQVDARVRHPVPRGPAPLPRIAECVCALDRAAGRAAGSRRGVRHSADGGDRAAAVARRPQEHGRDHVRGLALPAAAVCEARPPALHPRRHAGHVANRRVDRRAAATRPSRRARRAARAARRQPQGRVYRSREMGEGARQHASARGRRVRDGRSVAEARSLPRAHDRAAGGRYRRVAGRRGRIAAGARRDARTRQGRDAPARAARRAAPRDAERPFDRARRRGQGAVGQARVPGVRHQLSGARSADVLVQQQAWLVLDLRGHGCHAHARAARGVRRHGARRG</sequence>
<evidence type="ECO:0000313" key="3">
    <source>
        <dbReference type="Proteomes" id="UP000004814"/>
    </source>
</evidence>
<feature type="compositionally biased region" description="Basic and acidic residues" evidence="1">
    <location>
        <begin position="1"/>
        <end position="10"/>
    </location>
</feature>
<feature type="region of interest" description="Disordered" evidence="1">
    <location>
        <begin position="727"/>
        <end position="869"/>
    </location>
</feature>
<feature type="compositionally biased region" description="Basic and acidic residues" evidence="1">
    <location>
        <begin position="515"/>
        <end position="537"/>
    </location>
</feature>
<feature type="compositionally biased region" description="Basic and acidic residues" evidence="1">
    <location>
        <begin position="303"/>
        <end position="313"/>
    </location>
</feature>
<evidence type="ECO:0000313" key="2">
    <source>
        <dbReference type="EMBL" id="EDT43742.1"/>
    </source>
</evidence>
<feature type="compositionally biased region" description="Basic and acidic residues" evidence="1">
    <location>
        <begin position="481"/>
        <end position="505"/>
    </location>
</feature>
<feature type="compositionally biased region" description="Basic residues" evidence="1">
    <location>
        <begin position="418"/>
        <end position="436"/>
    </location>
</feature>
<feature type="compositionally biased region" description="Basic residues" evidence="1">
    <location>
        <begin position="11"/>
        <end position="23"/>
    </location>
</feature>
<feature type="compositionally biased region" description="Basic residues" evidence="1">
    <location>
        <begin position="393"/>
        <end position="407"/>
    </location>
</feature>
<feature type="compositionally biased region" description="Basic and acidic residues" evidence="1">
    <location>
        <begin position="111"/>
        <end position="122"/>
    </location>
</feature>
<feature type="compositionally biased region" description="Basic and acidic residues" evidence="1">
    <location>
        <begin position="767"/>
        <end position="776"/>
    </location>
</feature>
<feature type="region of interest" description="Disordered" evidence="1">
    <location>
        <begin position="575"/>
        <end position="624"/>
    </location>
</feature>
<feature type="compositionally biased region" description="Basic residues" evidence="1">
    <location>
        <begin position="290"/>
        <end position="302"/>
    </location>
</feature>
<feature type="compositionally biased region" description="Basic and acidic residues" evidence="1">
    <location>
        <begin position="58"/>
        <end position="72"/>
    </location>
</feature>
<accession>B1SY26</accession>
<comment type="caution">
    <text evidence="2">The sequence shown here is derived from an EMBL/GenBank/DDBJ whole genome shotgun (WGS) entry which is preliminary data.</text>
</comment>
<feature type="region of interest" description="Disordered" evidence="1">
    <location>
        <begin position="372"/>
        <end position="556"/>
    </location>
</feature>
<protein>
    <submittedName>
        <fullName evidence="2">LigA</fullName>
    </submittedName>
</protein>
<proteinExistence type="predicted"/>
<feature type="compositionally biased region" description="Basic and acidic residues" evidence="1">
    <location>
        <begin position="824"/>
        <end position="837"/>
    </location>
</feature>
<evidence type="ECO:0000256" key="1">
    <source>
        <dbReference type="SAM" id="MobiDB-lite"/>
    </source>
</evidence>
<gene>
    <name evidence="2" type="ORF">BamMEX5DRAFT_0442</name>
</gene>
<feature type="compositionally biased region" description="Basic and acidic residues" evidence="1">
    <location>
        <begin position="160"/>
        <end position="173"/>
    </location>
</feature>
<dbReference type="Proteomes" id="UP000004814">
    <property type="component" value="Unassembled WGS sequence"/>
</dbReference>
<feature type="compositionally biased region" description="Basic residues" evidence="1">
    <location>
        <begin position="174"/>
        <end position="195"/>
    </location>
</feature>
<dbReference type="AlphaFoldDB" id="B1SY26"/>
<name>B1SY26_9BURK</name>
<organism evidence="2 3">
    <name type="scientific">Burkholderia ambifaria MEX-5</name>
    <dbReference type="NCBI Taxonomy" id="396597"/>
    <lineage>
        <taxon>Bacteria</taxon>
        <taxon>Pseudomonadati</taxon>
        <taxon>Pseudomonadota</taxon>
        <taxon>Betaproteobacteria</taxon>
        <taxon>Burkholderiales</taxon>
        <taxon>Burkholderiaceae</taxon>
        <taxon>Burkholderia</taxon>
        <taxon>Burkholderia cepacia complex</taxon>
    </lineage>
</organism>
<feature type="compositionally biased region" description="Basic residues" evidence="1">
    <location>
        <begin position="809"/>
        <end position="819"/>
    </location>
</feature>
<feature type="region of interest" description="Disordered" evidence="1">
    <location>
        <begin position="1"/>
        <end position="313"/>
    </location>
</feature>
<feature type="compositionally biased region" description="Basic residues" evidence="1">
    <location>
        <begin position="746"/>
        <end position="758"/>
    </location>
</feature>
<feature type="compositionally biased region" description="Basic residues" evidence="1">
    <location>
        <begin position="224"/>
        <end position="233"/>
    </location>
</feature>